<reference evidence="2" key="2">
    <citation type="submission" date="2021-01" db="UniProtKB">
        <authorList>
            <consortium name="EnsemblMetazoa"/>
        </authorList>
    </citation>
    <scope>IDENTIFICATION</scope>
</reference>
<dbReference type="RefSeq" id="XP_030846894.1">
    <property type="nucleotide sequence ID" value="XM_030991034.1"/>
</dbReference>
<organism evidence="2 3">
    <name type="scientific">Strongylocentrotus purpuratus</name>
    <name type="common">Purple sea urchin</name>
    <dbReference type="NCBI Taxonomy" id="7668"/>
    <lineage>
        <taxon>Eukaryota</taxon>
        <taxon>Metazoa</taxon>
        <taxon>Echinodermata</taxon>
        <taxon>Eleutherozoa</taxon>
        <taxon>Echinozoa</taxon>
        <taxon>Echinoidea</taxon>
        <taxon>Euechinoidea</taxon>
        <taxon>Echinacea</taxon>
        <taxon>Camarodonta</taxon>
        <taxon>Echinidea</taxon>
        <taxon>Strongylocentrotidae</taxon>
        <taxon>Strongylocentrotus</taxon>
    </lineage>
</organism>
<evidence type="ECO:0000313" key="3">
    <source>
        <dbReference type="Proteomes" id="UP000007110"/>
    </source>
</evidence>
<dbReference type="AlphaFoldDB" id="A0A7M7T1F9"/>
<feature type="compositionally biased region" description="Basic and acidic residues" evidence="1">
    <location>
        <begin position="1"/>
        <end position="18"/>
    </location>
</feature>
<feature type="compositionally biased region" description="Basic and acidic residues" evidence="1">
    <location>
        <begin position="60"/>
        <end position="72"/>
    </location>
</feature>
<dbReference type="Proteomes" id="UP000007110">
    <property type="component" value="Unassembled WGS sequence"/>
</dbReference>
<name>A0A7M7T1F9_STRPU</name>
<sequence>MDDRDRPVSTFEVGEKKALPPIPGTPPNQGKGRHHRDNVEQNTQTELNEFNVIGSTNNITERRNYRGNRKDAPIPLTGRTSPRKKRTGIRVEANKKKHHCGLFDAPPPKPERRQPTGFFHPGLASIQGKSNTFQPHVSRVQQNAKKFMAKETRYKVDTVHGHRVPVAQELDFNPGHVQKQKWKRRLSPIKRR</sequence>
<protein>
    <submittedName>
        <fullName evidence="2">Uncharacterized protein</fullName>
    </submittedName>
</protein>
<evidence type="ECO:0000256" key="1">
    <source>
        <dbReference type="SAM" id="MobiDB-lite"/>
    </source>
</evidence>
<dbReference type="GeneID" id="105441608"/>
<evidence type="ECO:0000313" key="2">
    <source>
        <dbReference type="EnsemblMetazoa" id="XP_030846894"/>
    </source>
</evidence>
<proteinExistence type="predicted"/>
<dbReference type="OrthoDB" id="10549694at2759"/>
<dbReference type="KEGG" id="spu:105441608"/>
<reference evidence="3" key="1">
    <citation type="submission" date="2015-02" db="EMBL/GenBank/DDBJ databases">
        <title>Genome sequencing for Strongylocentrotus purpuratus.</title>
        <authorList>
            <person name="Murali S."/>
            <person name="Liu Y."/>
            <person name="Vee V."/>
            <person name="English A."/>
            <person name="Wang M."/>
            <person name="Skinner E."/>
            <person name="Han Y."/>
            <person name="Muzny D.M."/>
            <person name="Worley K.C."/>
            <person name="Gibbs R.A."/>
        </authorList>
    </citation>
    <scope>NUCLEOTIDE SEQUENCE</scope>
</reference>
<keyword evidence="3" id="KW-1185">Reference proteome</keyword>
<dbReference type="InParanoid" id="A0A7M7T1F9"/>
<dbReference type="EnsemblMetazoa" id="XM_030991034">
    <property type="protein sequence ID" value="XP_030846894"/>
    <property type="gene ID" value="LOC105441608"/>
</dbReference>
<feature type="region of interest" description="Disordered" evidence="1">
    <location>
        <begin position="1"/>
        <end position="87"/>
    </location>
</feature>
<feature type="compositionally biased region" description="Polar residues" evidence="1">
    <location>
        <begin position="40"/>
        <end position="59"/>
    </location>
</feature>
<accession>A0A7M7T1F9</accession>